<dbReference type="Gene3D" id="3.40.50.300">
    <property type="entry name" value="P-loop containing nucleotide triphosphate hydrolases"/>
    <property type="match status" value="1"/>
</dbReference>
<evidence type="ECO:0000313" key="6">
    <source>
        <dbReference type="Proteomes" id="UP000053641"/>
    </source>
</evidence>
<accession>A0A099ZB94</accession>
<sequence>WGSYFNYLSEWNKYIDNENVMPIGFEDVKEVSLALFQMFPLNEEEIHAVVQRSSFQSMKKNSKETHGAFGDVLFHKGGVSDWRNLFAEKHNLEMDKMYKEHLGGIPLGKRLKYNVCCKA</sequence>
<keyword evidence="2 3" id="KW-0808">Transferase</keyword>
<name>A0A099ZB94_TINGU</name>
<organism evidence="5 6">
    <name type="scientific">Tinamus guttatus</name>
    <name type="common">White-throated tinamou</name>
    <dbReference type="NCBI Taxonomy" id="94827"/>
    <lineage>
        <taxon>Eukaryota</taxon>
        <taxon>Metazoa</taxon>
        <taxon>Chordata</taxon>
        <taxon>Craniata</taxon>
        <taxon>Vertebrata</taxon>
        <taxon>Euteleostomi</taxon>
        <taxon>Archelosauria</taxon>
        <taxon>Archosauria</taxon>
        <taxon>Dinosauria</taxon>
        <taxon>Saurischia</taxon>
        <taxon>Theropoda</taxon>
        <taxon>Coelurosauria</taxon>
        <taxon>Aves</taxon>
        <taxon>Palaeognathae</taxon>
        <taxon>Tinamiformes</taxon>
        <taxon>Tinamidae</taxon>
        <taxon>Tinamus</taxon>
    </lineage>
</organism>
<reference evidence="5 6" key="1">
    <citation type="submission" date="2014-06" db="EMBL/GenBank/DDBJ databases">
        <title>Genome evolution of avian class.</title>
        <authorList>
            <person name="Zhang G."/>
            <person name="Li C."/>
        </authorList>
    </citation>
    <scope>NUCLEOTIDE SEQUENCE [LARGE SCALE GENOMIC DNA]</scope>
    <source>
        <strain evidence="5">BGI_N309</strain>
    </source>
</reference>
<protein>
    <recommendedName>
        <fullName evidence="3">Sulfotransferase</fullName>
        <ecNumber evidence="3">2.8.2.-</ecNumber>
    </recommendedName>
</protein>
<dbReference type="Pfam" id="PF00685">
    <property type="entry name" value="Sulfotransfer_1"/>
    <property type="match status" value="1"/>
</dbReference>
<comment type="similarity">
    <text evidence="1 3">Belongs to the sulfotransferase 1 family.</text>
</comment>
<dbReference type="EMBL" id="KL891699">
    <property type="protein sequence ID" value="KGL78962.1"/>
    <property type="molecule type" value="Genomic_DNA"/>
</dbReference>
<proteinExistence type="inferred from homology"/>
<evidence type="ECO:0000259" key="4">
    <source>
        <dbReference type="Pfam" id="PF00685"/>
    </source>
</evidence>
<dbReference type="Proteomes" id="UP000053641">
    <property type="component" value="Unassembled WGS sequence"/>
</dbReference>
<gene>
    <name evidence="5" type="ORF">N309_00521</name>
</gene>
<evidence type="ECO:0000313" key="5">
    <source>
        <dbReference type="EMBL" id="KGL78962.1"/>
    </source>
</evidence>
<feature type="domain" description="Sulfotransferase" evidence="4">
    <location>
        <begin position="1"/>
        <end position="105"/>
    </location>
</feature>
<dbReference type="AlphaFoldDB" id="A0A099ZB94"/>
<evidence type="ECO:0000256" key="1">
    <source>
        <dbReference type="ARBA" id="ARBA00005771"/>
    </source>
</evidence>
<dbReference type="InterPro" id="IPR027417">
    <property type="entry name" value="P-loop_NTPase"/>
</dbReference>
<dbReference type="GO" id="GO:0008146">
    <property type="term" value="F:sulfotransferase activity"/>
    <property type="evidence" value="ECO:0007669"/>
    <property type="project" value="InterPro"/>
</dbReference>
<dbReference type="EC" id="2.8.2.-" evidence="3"/>
<feature type="non-terminal residue" evidence="5">
    <location>
        <position position="1"/>
    </location>
</feature>
<evidence type="ECO:0000256" key="3">
    <source>
        <dbReference type="RuleBase" id="RU361155"/>
    </source>
</evidence>
<dbReference type="PANTHER" id="PTHR11783">
    <property type="entry name" value="SULFOTRANSFERASE SULT"/>
    <property type="match status" value="1"/>
</dbReference>
<dbReference type="SUPFAM" id="SSF52540">
    <property type="entry name" value="P-loop containing nucleoside triphosphate hydrolases"/>
    <property type="match status" value="1"/>
</dbReference>
<feature type="non-terminal residue" evidence="5">
    <location>
        <position position="119"/>
    </location>
</feature>
<keyword evidence="6" id="KW-1185">Reference proteome</keyword>
<evidence type="ECO:0000256" key="2">
    <source>
        <dbReference type="ARBA" id="ARBA00022679"/>
    </source>
</evidence>
<dbReference type="InterPro" id="IPR000863">
    <property type="entry name" value="Sulfotransferase_dom"/>
</dbReference>
<dbReference type="STRING" id="94827.A0A099ZB94"/>